<evidence type="ECO:0000259" key="1">
    <source>
        <dbReference type="PROSITE" id="PS50191"/>
    </source>
</evidence>
<name>A0A7S1EXC7_NOCSC</name>
<dbReference type="PROSITE" id="PS50191">
    <property type="entry name" value="CRAL_TRIO"/>
    <property type="match status" value="1"/>
</dbReference>
<reference evidence="2" key="1">
    <citation type="submission" date="2021-01" db="EMBL/GenBank/DDBJ databases">
        <authorList>
            <person name="Corre E."/>
            <person name="Pelletier E."/>
            <person name="Niang G."/>
            <person name="Scheremetjew M."/>
            <person name="Finn R."/>
            <person name="Kale V."/>
            <person name="Holt S."/>
            <person name="Cochrane G."/>
            <person name="Meng A."/>
            <person name="Brown T."/>
            <person name="Cohen L."/>
        </authorList>
    </citation>
    <scope>NUCLEOTIDE SEQUENCE</scope>
</reference>
<dbReference type="SUPFAM" id="SSF52087">
    <property type="entry name" value="CRAL/TRIO domain"/>
    <property type="match status" value="1"/>
</dbReference>
<dbReference type="InterPro" id="IPR036865">
    <property type="entry name" value="CRAL-TRIO_dom_sf"/>
</dbReference>
<protein>
    <recommendedName>
        <fullName evidence="1">CRAL-TRIO domain-containing protein</fullName>
    </recommendedName>
</protein>
<dbReference type="CDD" id="cd00170">
    <property type="entry name" value="SEC14"/>
    <property type="match status" value="1"/>
</dbReference>
<dbReference type="InterPro" id="IPR044834">
    <property type="entry name" value="PATL"/>
</dbReference>
<dbReference type="Pfam" id="PF00650">
    <property type="entry name" value="CRAL_TRIO"/>
    <property type="match status" value="1"/>
</dbReference>
<dbReference type="GO" id="GO:0008289">
    <property type="term" value="F:lipid binding"/>
    <property type="evidence" value="ECO:0007669"/>
    <property type="project" value="InterPro"/>
</dbReference>
<dbReference type="AlphaFoldDB" id="A0A7S1EXC7"/>
<feature type="domain" description="CRAL-TRIO" evidence="1">
    <location>
        <begin position="101"/>
        <end position="268"/>
    </location>
</feature>
<dbReference type="InterPro" id="IPR036273">
    <property type="entry name" value="CRAL/TRIO_N_dom_sf"/>
</dbReference>
<gene>
    <name evidence="2" type="ORF">NSCI0253_LOCUS3571</name>
</gene>
<organism evidence="2">
    <name type="scientific">Noctiluca scintillans</name>
    <name type="common">Sea sparkle</name>
    <name type="synonym">Red tide dinoflagellate</name>
    <dbReference type="NCBI Taxonomy" id="2966"/>
    <lineage>
        <taxon>Eukaryota</taxon>
        <taxon>Sar</taxon>
        <taxon>Alveolata</taxon>
        <taxon>Dinophyceae</taxon>
        <taxon>Noctilucales</taxon>
        <taxon>Noctilucaceae</taxon>
        <taxon>Noctiluca</taxon>
    </lineage>
</organism>
<dbReference type="PANTHER" id="PTHR45932">
    <property type="entry name" value="PATELLIN-1"/>
    <property type="match status" value="1"/>
</dbReference>
<evidence type="ECO:0000313" key="2">
    <source>
        <dbReference type="EMBL" id="CAD8829225.1"/>
    </source>
</evidence>
<proteinExistence type="predicted"/>
<dbReference type="SUPFAM" id="SSF101576">
    <property type="entry name" value="Supernatant protein factor (SPF), C-terminal domain"/>
    <property type="match status" value="1"/>
</dbReference>
<sequence length="380" mass="42371">MVDLSGCYLHTLGKSETALLADFRSRIPRIVAHAKEQSEDFAAKAETTLWGVNIESESEACTVVLLKYIRAEELDLDKSEQRLVDTLVWRADCHIDELCDLEELPEEFQGHDFIQGTDNDGRPIMISRFGGMDLEKVFGDVEAFVRYRVYYMERCVRQLAFAKGAPEDLCQVHDYSGVPLMFPDSVKISVKAISKVFADHYPEMKGVTAFVNFPSVFAKLFQSFAMFLPERTRKKFQILGTNDHAKVFEIIPPQWVPDCIGGMLQSPPGRLAGACQTVVVSARDAVDVDAFSLDTAAEIVWEVRVCVYEVAYKVLFVSTSGEEQVCAESPMGEPLLATDNVASGRWTAPGAGLIKVRFHNEAAWFKTRLCICRAGLAQDA</sequence>
<dbReference type="InterPro" id="IPR001251">
    <property type="entry name" value="CRAL-TRIO_dom"/>
</dbReference>
<dbReference type="Gene3D" id="3.40.525.10">
    <property type="entry name" value="CRAL-TRIO lipid binding domain"/>
    <property type="match status" value="1"/>
</dbReference>
<dbReference type="InterPro" id="IPR036598">
    <property type="entry name" value="GOLD_dom_sf"/>
</dbReference>
<dbReference type="SUPFAM" id="SSF46938">
    <property type="entry name" value="CRAL/TRIO N-terminal domain"/>
    <property type="match status" value="1"/>
</dbReference>
<dbReference type="Gene3D" id="2.60.120.680">
    <property type="entry name" value="GOLD domain"/>
    <property type="match status" value="1"/>
</dbReference>
<accession>A0A7S1EXC7</accession>
<dbReference type="PANTHER" id="PTHR45932:SF17">
    <property type="entry name" value="CELLULAR RETINALDEHYDE-BINDING_TRIPLE FUNCTION DOMAIN-CONTAINING PROTEIN"/>
    <property type="match status" value="1"/>
</dbReference>
<dbReference type="SMART" id="SM00516">
    <property type="entry name" value="SEC14"/>
    <property type="match status" value="1"/>
</dbReference>
<dbReference type="EMBL" id="HBFQ01005070">
    <property type="protein sequence ID" value="CAD8829225.1"/>
    <property type="molecule type" value="Transcribed_RNA"/>
</dbReference>